<gene>
    <name evidence="6" type="primary">tnfrsf9a</name>
</gene>
<dbReference type="PANTHER" id="PTHR47139:SF4">
    <property type="entry name" value="TUMOR NECROSIS FACTOR RECEPTOR SUPERFAMILY MEMBER 9 ISOFORM X1-RELATED"/>
    <property type="match status" value="1"/>
</dbReference>
<keyword evidence="3" id="KW-1133">Transmembrane helix</keyword>
<dbReference type="GO" id="GO:0038023">
    <property type="term" value="F:signaling receptor activity"/>
    <property type="evidence" value="ECO:0007669"/>
    <property type="project" value="TreeGrafter"/>
</dbReference>
<dbReference type="PANTHER" id="PTHR47139">
    <property type="entry name" value="TUMOR NECROSIS FACTOR RECEPTOR SUPERFAMILY MEMBER 9"/>
    <property type="match status" value="1"/>
</dbReference>
<dbReference type="RefSeq" id="XP_028308703.1">
    <property type="nucleotide sequence ID" value="XM_028452902.1"/>
</dbReference>
<dbReference type="Pfam" id="PF00020">
    <property type="entry name" value="TNFR_c6"/>
    <property type="match status" value="2"/>
</dbReference>
<comment type="caution">
    <text evidence="1">Lacks conserved residue(s) required for the propagation of feature annotation.</text>
</comment>
<dbReference type="SUPFAM" id="SSF57586">
    <property type="entry name" value="TNF receptor-like"/>
    <property type="match status" value="2"/>
</dbReference>
<dbReference type="Ensembl" id="ENSGWIT00000002634.1">
    <property type="protein sequence ID" value="ENSGWIP00000002431.1"/>
    <property type="gene ID" value="ENSGWIG00000001327.1"/>
</dbReference>
<dbReference type="RefSeq" id="XP_028308704.1">
    <property type="nucleotide sequence ID" value="XM_028452903.1"/>
</dbReference>
<reference evidence="6" key="3">
    <citation type="submission" date="2025-09" db="UniProtKB">
        <authorList>
            <consortium name="Ensembl"/>
        </authorList>
    </citation>
    <scope>IDENTIFICATION</scope>
</reference>
<dbReference type="Proteomes" id="UP000694680">
    <property type="component" value="Chromosome 7"/>
</dbReference>
<dbReference type="PROSITE" id="PS50050">
    <property type="entry name" value="TNFR_NGFR_2"/>
    <property type="match status" value="1"/>
</dbReference>
<feature type="repeat" description="TNFR-Cys" evidence="1">
    <location>
        <begin position="64"/>
        <end position="103"/>
    </location>
</feature>
<dbReference type="Gene3D" id="2.10.50.10">
    <property type="entry name" value="Tumor Necrosis Factor Receptor, subunit A, domain 2"/>
    <property type="match status" value="3"/>
</dbReference>
<dbReference type="InterPro" id="IPR001368">
    <property type="entry name" value="TNFR/NGFR_Cys_rich_reg"/>
</dbReference>
<organism evidence="6 7">
    <name type="scientific">Gouania willdenowi</name>
    <name type="common">Blunt-snouted clingfish</name>
    <name type="synonym">Lepadogaster willdenowi</name>
    <dbReference type="NCBI Taxonomy" id="441366"/>
    <lineage>
        <taxon>Eukaryota</taxon>
        <taxon>Metazoa</taxon>
        <taxon>Chordata</taxon>
        <taxon>Craniata</taxon>
        <taxon>Vertebrata</taxon>
        <taxon>Euteleostomi</taxon>
        <taxon>Actinopterygii</taxon>
        <taxon>Neopterygii</taxon>
        <taxon>Teleostei</taxon>
        <taxon>Neoteleostei</taxon>
        <taxon>Acanthomorphata</taxon>
        <taxon>Ovalentaria</taxon>
        <taxon>Blenniimorphae</taxon>
        <taxon>Blenniiformes</taxon>
        <taxon>Gobiesocoidei</taxon>
        <taxon>Gobiesocidae</taxon>
        <taxon>Gobiesocinae</taxon>
        <taxon>Gouania</taxon>
    </lineage>
</organism>
<keyword evidence="4" id="KW-0732">Signal</keyword>
<feature type="disulfide bond" evidence="1">
    <location>
        <begin position="85"/>
        <end position="103"/>
    </location>
</feature>
<evidence type="ECO:0000313" key="6">
    <source>
        <dbReference type="Ensembl" id="ENSGWIP00000002431.1"/>
    </source>
</evidence>
<dbReference type="OrthoDB" id="9423210at2759"/>
<accession>A0A8C5FZ69</accession>
<feature type="region of interest" description="Disordered" evidence="2">
    <location>
        <begin position="251"/>
        <end position="271"/>
    </location>
</feature>
<protein>
    <submittedName>
        <fullName evidence="6">Tumor necrosis factor receptor superfamily member 5-like</fullName>
    </submittedName>
</protein>
<reference evidence="6" key="1">
    <citation type="submission" date="2020-06" db="EMBL/GenBank/DDBJ databases">
        <authorList>
            <consortium name="Wellcome Sanger Institute Data Sharing"/>
        </authorList>
    </citation>
    <scope>NUCLEOTIDE SEQUENCE [LARGE SCALE GENOMIC DNA]</scope>
</reference>
<dbReference type="SMART" id="SM00208">
    <property type="entry name" value="TNFR"/>
    <property type="match status" value="2"/>
</dbReference>
<dbReference type="GeneID" id="114466988"/>
<evidence type="ECO:0000256" key="4">
    <source>
        <dbReference type="SAM" id="SignalP"/>
    </source>
</evidence>
<dbReference type="CTD" id="678622"/>
<evidence type="ECO:0000256" key="3">
    <source>
        <dbReference type="SAM" id="Phobius"/>
    </source>
</evidence>
<feature type="transmembrane region" description="Helical" evidence="3">
    <location>
        <begin position="191"/>
        <end position="212"/>
    </location>
</feature>
<feature type="signal peptide" evidence="4">
    <location>
        <begin position="1"/>
        <end position="20"/>
    </location>
</feature>
<sequence>MAVILLVMIGLSLLMQSCTCSPELTGCQKWTQNGNGDDVCCEACYPGHRVLEECGRAPKKLCELCDPGKYVLKSNDKQCHRCRECLDPQIIVKRCNASADTVCGCREGLICGDEPCTFCKATCGKGHQVVDGVCQPCPEGTFNNQSQSMCKPWTKRCPKGQSIVAEGDAFTDVKCAVVIKPNTTDHHVPSWLLVPLVVTGIVLMMIISAVLVKILQKRKRYNINQDTKEPEFNTYTDDPRTLIAVECSFHEAQQEQGSSSESLDSSGQLLR</sequence>
<feature type="compositionally biased region" description="Low complexity" evidence="2">
    <location>
        <begin position="254"/>
        <end position="271"/>
    </location>
</feature>
<evidence type="ECO:0000259" key="5">
    <source>
        <dbReference type="PROSITE" id="PS50050"/>
    </source>
</evidence>
<feature type="disulfide bond" evidence="1">
    <location>
        <begin position="82"/>
        <end position="95"/>
    </location>
</feature>
<dbReference type="AlphaFoldDB" id="A0A8C5FZ69"/>
<keyword evidence="7" id="KW-1185">Reference proteome</keyword>
<dbReference type="PROSITE" id="PS00652">
    <property type="entry name" value="TNFR_NGFR_1"/>
    <property type="match status" value="1"/>
</dbReference>
<feature type="chain" id="PRO_5034629577" evidence="4">
    <location>
        <begin position="21"/>
        <end position="271"/>
    </location>
</feature>
<evidence type="ECO:0000256" key="1">
    <source>
        <dbReference type="PROSITE-ProRule" id="PRU00206"/>
    </source>
</evidence>
<dbReference type="SMART" id="SM01411">
    <property type="entry name" value="Ephrin_rec_like"/>
    <property type="match status" value="1"/>
</dbReference>
<reference evidence="6" key="2">
    <citation type="submission" date="2025-08" db="UniProtKB">
        <authorList>
            <consortium name="Ensembl"/>
        </authorList>
    </citation>
    <scope>IDENTIFICATION</scope>
</reference>
<proteinExistence type="predicted"/>
<dbReference type="GO" id="GO:0042127">
    <property type="term" value="P:regulation of cell population proliferation"/>
    <property type="evidence" value="ECO:0007669"/>
    <property type="project" value="TreeGrafter"/>
</dbReference>
<name>A0A8C5FZ69_GOUWI</name>
<evidence type="ECO:0000313" key="7">
    <source>
        <dbReference type="Proteomes" id="UP000694680"/>
    </source>
</evidence>
<evidence type="ECO:0000256" key="2">
    <source>
        <dbReference type="SAM" id="MobiDB-lite"/>
    </source>
</evidence>
<keyword evidence="3" id="KW-0812">Transmembrane</keyword>
<keyword evidence="3" id="KW-0472">Membrane</keyword>
<keyword evidence="1" id="KW-1015">Disulfide bond</keyword>
<feature type="domain" description="TNFR-Cys" evidence="5">
    <location>
        <begin position="64"/>
        <end position="103"/>
    </location>
</feature>